<gene>
    <name evidence="1" type="ORF">LKD36_06125</name>
</gene>
<dbReference type="Pfam" id="PF08282">
    <property type="entry name" value="Hydrolase_3"/>
    <property type="match status" value="1"/>
</dbReference>
<keyword evidence="1" id="KW-0378">Hydrolase</keyword>
<dbReference type="CDD" id="cd07516">
    <property type="entry name" value="HAD_Pase"/>
    <property type="match status" value="1"/>
</dbReference>
<dbReference type="Gene3D" id="3.40.50.1000">
    <property type="entry name" value="HAD superfamily/HAD-like"/>
    <property type="match status" value="1"/>
</dbReference>
<dbReference type="NCBIfam" id="TIGR01484">
    <property type="entry name" value="HAD-SF-IIB"/>
    <property type="match status" value="1"/>
</dbReference>
<dbReference type="GO" id="GO:0005829">
    <property type="term" value="C:cytosol"/>
    <property type="evidence" value="ECO:0007669"/>
    <property type="project" value="TreeGrafter"/>
</dbReference>
<evidence type="ECO:0000313" key="1">
    <source>
        <dbReference type="EMBL" id="MCC2125757.1"/>
    </source>
</evidence>
<dbReference type="SFLD" id="SFLDG01140">
    <property type="entry name" value="C2.B:_Phosphomannomutase_and_P"/>
    <property type="match status" value="1"/>
</dbReference>
<protein>
    <submittedName>
        <fullName evidence="1">Cof-type HAD-IIB family hydrolase</fullName>
    </submittedName>
</protein>
<reference evidence="1 2" key="1">
    <citation type="submission" date="2021-10" db="EMBL/GenBank/DDBJ databases">
        <title>Anaerobic single-cell dispensing facilitates the cultivation of human gut bacteria.</title>
        <authorList>
            <person name="Afrizal A."/>
        </authorList>
    </citation>
    <scope>NUCLEOTIDE SEQUENCE [LARGE SCALE GENOMIC DNA]</scope>
    <source>
        <strain evidence="1 2">CLA-AA-H276</strain>
    </source>
</reference>
<dbReference type="GO" id="GO:0016791">
    <property type="term" value="F:phosphatase activity"/>
    <property type="evidence" value="ECO:0007669"/>
    <property type="project" value="UniProtKB-ARBA"/>
</dbReference>
<name>A0AAE3A731_9FIRM</name>
<evidence type="ECO:0000313" key="2">
    <source>
        <dbReference type="Proteomes" id="UP001198220"/>
    </source>
</evidence>
<keyword evidence="2" id="KW-1185">Reference proteome</keyword>
<dbReference type="SFLD" id="SFLDS00003">
    <property type="entry name" value="Haloacid_Dehalogenase"/>
    <property type="match status" value="1"/>
</dbReference>
<accession>A0AAE3A731</accession>
<dbReference type="EMBL" id="JAJEPS010000004">
    <property type="protein sequence ID" value="MCC2125757.1"/>
    <property type="molecule type" value="Genomic_DNA"/>
</dbReference>
<dbReference type="PANTHER" id="PTHR10000:SF8">
    <property type="entry name" value="HAD SUPERFAMILY HYDROLASE-LIKE, TYPE 3"/>
    <property type="match status" value="1"/>
</dbReference>
<dbReference type="InterPro" id="IPR006379">
    <property type="entry name" value="HAD-SF_hydro_IIB"/>
</dbReference>
<dbReference type="InterPro" id="IPR000150">
    <property type="entry name" value="Cof"/>
</dbReference>
<dbReference type="GO" id="GO:0000287">
    <property type="term" value="F:magnesium ion binding"/>
    <property type="evidence" value="ECO:0007669"/>
    <property type="project" value="TreeGrafter"/>
</dbReference>
<dbReference type="PANTHER" id="PTHR10000">
    <property type="entry name" value="PHOSPHOSERINE PHOSPHATASE"/>
    <property type="match status" value="1"/>
</dbReference>
<dbReference type="InterPro" id="IPR036412">
    <property type="entry name" value="HAD-like_sf"/>
</dbReference>
<dbReference type="NCBIfam" id="TIGR00099">
    <property type="entry name" value="Cof-subfamily"/>
    <property type="match status" value="1"/>
</dbReference>
<dbReference type="AlphaFoldDB" id="A0AAE3A731"/>
<organism evidence="1 2">
    <name type="scientific">Hominiventricola filiformis</name>
    <dbReference type="NCBI Taxonomy" id="2885352"/>
    <lineage>
        <taxon>Bacteria</taxon>
        <taxon>Bacillati</taxon>
        <taxon>Bacillota</taxon>
        <taxon>Clostridia</taxon>
        <taxon>Lachnospirales</taxon>
        <taxon>Lachnospiraceae</taxon>
        <taxon>Hominiventricola</taxon>
    </lineage>
</organism>
<dbReference type="Gene3D" id="3.30.1240.10">
    <property type="match status" value="1"/>
</dbReference>
<dbReference type="InterPro" id="IPR023214">
    <property type="entry name" value="HAD_sf"/>
</dbReference>
<proteinExistence type="predicted"/>
<dbReference type="RefSeq" id="WP_118769453.1">
    <property type="nucleotide sequence ID" value="NZ_JAJEPS010000004.1"/>
</dbReference>
<comment type="caution">
    <text evidence="1">The sequence shown here is derived from an EMBL/GenBank/DDBJ whole genome shotgun (WGS) entry which is preliminary data.</text>
</comment>
<sequence length="270" mass="30012">MERKALFLDMDGTTLNDEIQIPKENYEAMEAAAKAGHEIVITTGRPYASARGLLKKWDLERIGLRYIIAFNGGLVLDAVTGEILYQKTIPLPLMRTAVQKARKAGLYIQTYEGDYVIADEDGECLHHYTHKTGMMPKVLPDLYEGMHEEACKMLAIDLHDFEKIDAFRKDDAWTKGQISMCFSCREYLEILPTGVEKGEALKAFCKRLEIPIANSLAAGDENNDISMIKAAGTGCAVANARPEVKAAADYVTLADNNQGAVREIIEKFML</sequence>
<dbReference type="SUPFAM" id="SSF56784">
    <property type="entry name" value="HAD-like"/>
    <property type="match status" value="1"/>
</dbReference>
<dbReference type="Proteomes" id="UP001198220">
    <property type="component" value="Unassembled WGS sequence"/>
</dbReference>